<keyword evidence="5" id="KW-1185">Reference proteome</keyword>
<name>A0A1J4KZK3_9EUKA</name>
<dbReference type="PROSITE" id="PS50005">
    <property type="entry name" value="TPR"/>
    <property type="match status" value="2"/>
</dbReference>
<dbReference type="RefSeq" id="XP_068369722.1">
    <property type="nucleotide sequence ID" value="XM_068513952.1"/>
</dbReference>
<feature type="repeat" description="TPR" evidence="3">
    <location>
        <begin position="323"/>
        <end position="356"/>
    </location>
</feature>
<evidence type="ECO:0000256" key="1">
    <source>
        <dbReference type="ARBA" id="ARBA00022803"/>
    </source>
</evidence>
<dbReference type="GeneID" id="94848656"/>
<dbReference type="GO" id="GO:0051301">
    <property type="term" value="P:cell division"/>
    <property type="evidence" value="ECO:0007669"/>
    <property type="project" value="TreeGrafter"/>
</dbReference>
<dbReference type="EMBL" id="MLAK01000097">
    <property type="protein sequence ID" value="OHT16586.1"/>
    <property type="molecule type" value="Genomic_DNA"/>
</dbReference>
<reference evidence="4" key="1">
    <citation type="submission" date="2016-10" db="EMBL/GenBank/DDBJ databases">
        <authorList>
            <person name="Benchimol M."/>
            <person name="Almeida L.G."/>
            <person name="Vasconcelos A.T."/>
            <person name="Perreira-Neves A."/>
            <person name="Rosa I.A."/>
            <person name="Tasca T."/>
            <person name="Bogo M.R."/>
            <person name="de Souza W."/>
        </authorList>
    </citation>
    <scope>NUCLEOTIDE SEQUENCE [LARGE SCALE GENOMIC DNA]</scope>
    <source>
        <strain evidence="4">K</strain>
    </source>
</reference>
<dbReference type="PANTHER" id="PTHR12558:SF13">
    <property type="entry name" value="CELL DIVISION CYCLE PROTEIN 27 HOMOLOG"/>
    <property type="match status" value="1"/>
</dbReference>
<dbReference type="Pfam" id="PF13424">
    <property type="entry name" value="TPR_12"/>
    <property type="match status" value="1"/>
</dbReference>
<protein>
    <submittedName>
        <fullName evidence="4">TPR Domain containing protein</fullName>
    </submittedName>
</protein>
<dbReference type="AlphaFoldDB" id="A0A1J4KZK3"/>
<feature type="repeat" description="TPR" evidence="3">
    <location>
        <begin position="357"/>
        <end position="390"/>
    </location>
</feature>
<evidence type="ECO:0000256" key="3">
    <source>
        <dbReference type="PROSITE-ProRule" id="PRU00339"/>
    </source>
</evidence>
<comment type="caution">
    <text evidence="4">The sequence shown here is derived from an EMBL/GenBank/DDBJ whole genome shotgun (WGS) entry which is preliminary data.</text>
</comment>
<gene>
    <name evidence="4" type="ORF">TRFO_41729</name>
</gene>
<evidence type="ECO:0000313" key="5">
    <source>
        <dbReference type="Proteomes" id="UP000179807"/>
    </source>
</evidence>
<dbReference type="VEuPathDB" id="TrichDB:TRFO_41729"/>
<dbReference type="Gene3D" id="1.25.40.10">
    <property type="entry name" value="Tetratricopeptide repeat domain"/>
    <property type="match status" value="2"/>
</dbReference>
<dbReference type="PANTHER" id="PTHR12558">
    <property type="entry name" value="CELL DIVISION CYCLE 16,23,27"/>
    <property type="match status" value="1"/>
</dbReference>
<evidence type="ECO:0000256" key="2">
    <source>
        <dbReference type="ARBA" id="ARBA00038210"/>
    </source>
</evidence>
<comment type="similarity">
    <text evidence="2">Belongs to the APC3/CDC27 family.</text>
</comment>
<evidence type="ECO:0000313" key="4">
    <source>
        <dbReference type="EMBL" id="OHT16586.1"/>
    </source>
</evidence>
<sequence>MCETEWKEALKSSFEQCHWKSALFYSEKILHLYPSNFEALFCRAFSFLCTQQFAELEQWMMTLPDDIAKNEKLLFIRCKALQSTKNYAKIVSILGGYADTVSLVIPVVSLDDVTNSDLLRPIRENALFNLSHTDYLPKDEKKNENIPNDPLNPQKVVNSIIQAMMNQDPEFVEPYSIMTDKTTESDPLILTACACYSLLNEHAEAGEALLMKATEENPDCEIAWLCLISSFINSAEWDQGLSTLRKVIRRFPTSSSVSMFALSLHLKSGTSSLAWPWIQQSDESSLFVKHERGVALLMDGDIAQAAHDFKAVIENSKERDLIGAANLNLGHCYRKLGDFNRAIECYEEALTFGTRPAESLASIGFSYHLKGNKDEAILYYNRCLSIDSVHPFATKMLDIAVQQM</sequence>
<keyword evidence="1 3" id="KW-0802">TPR repeat</keyword>
<dbReference type="InterPro" id="IPR019734">
    <property type="entry name" value="TPR_rpt"/>
</dbReference>
<organism evidence="4 5">
    <name type="scientific">Tritrichomonas foetus</name>
    <dbReference type="NCBI Taxonomy" id="1144522"/>
    <lineage>
        <taxon>Eukaryota</taxon>
        <taxon>Metamonada</taxon>
        <taxon>Parabasalia</taxon>
        <taxon>Tritrichomonadida</taxon>
        <taxon>Tritrichomonadidae</taxon>
        <taxon>Tritrichomonas</taxon>
    </lineage>
</organism>
<accession>A0A1J4KZK3</accession>
<dbReference type="PROSITE" id="PS50293">
    <property type="entry name" value="TPR_REGION"/>
    <property type="match status" value="1"/>
</dbReference>
<proteinExistence type="inferred from homology"/>
<dbReference type="SMART" id="SM00028">
    <property type="entry name" value="TPR"/>
    <property type="match status" value="4"/>
</dbReference>
<dbReference type="SUPFAM" id="SSF48452">
    <property type="entry name" value="TPR-like"/>
    <property type="match status" value="1"/>
</dbReference>
<dbReference type="InterPro" id="IPR011990">
    <property type="entry name" value="TPR-like_helical_dom_sf"/>
</dbReference>
<dbReference type="Proteomes" id="UP000179807">
    <property type="component" value="Unassembled WGS sequence"/>
</dbReference>
<dbReference type="OrthoDB" id="10006270at2759"/>